<evidence type="ECO:0000313" key="2">
    <source>
        <dbReference type="Proteomes" id="UP000266673"/>
    </source>
</evidence>
<name>A0A397U855_9GLOM</name>
<sequence>MTLLIERLFNKISKDIKQEEIMEKRKLFRAVLASTKEEENMMGVNNLFKTRRKMLLEINSRSQLWEDKKEKNVLKETYHNNKNTIAEVEVTRENMLTTFSQSAKIKERSILEEIMRCLNRLKKNKSLKGPNAPEKNLMGKVLKADILGIGTITGSDYDLPFVEILLAKSNSTDAISRMQQTPSSQSLIKQTKEN</sequence>
<dbReference type="EMBL" id="QKWP01002451">
    <property type="protein sequence ID" value="RIB03306.1"/>
    <property type="molecule type" value="Genomic_DNA"/>
</dbReference>
<proteinExistence type="predicted"/>
<organism evidence="1 2">
    <name type="scientific">Gigaspora rosea</name>
    <dbReference type="NCBI Taxonomy" id="44941"/>
    <lineage>
        <taxon>Eukaryota</taxon>
        <taxon>Fungi</taxon>
        <taxon>Fungi incertae sedis</taxon>
        <taxon>Mucoromycota</taxon>
        <taxon>Glomeromycotina</taxon>
        <taxon>Glomeromycetes</taxon>
        <taxon>Diversisporales</taxon>
        <taxon>Gigasporaceae</taxon>
        <taxon>Gigaspora</taxon>
    </lineage>
</organism>
<accession>A0A397U855</accession>
<reference evidence="1 2" key="1">
    <citation type="submission" date="2018-06" db="EMBL/GenBank/DDBJ databases">
        <title>Comparative genomics reveals the genomic features of Rhizophagus irregularis, R. cerebriforme, R. diaphanum and Gigaspora rosea, and their symbiotic lifestyle signature.</title>
        <authorList>
            <person name="Morin E."/>
            <person name="San Clemente H."/>
            <person name="Chen E.C.H."/>
            <person name="De La Providencia I."/>
            <person name="Hainaut M."/>
            <person name="Kuo A."/>
            <person name="Kohler A."/>
            <person name="Murat C."/>
            <person name="Tang N."/>
            <person name="Roy S."/>
            <person name="Loubradou J."/>
            <person name="Henrissat B."/>
            <person name="Grigoriev I.V."/>
            <person name="Corradi N."/>
            <person name="Roux C."/>
            <person name="Martin F.M."/>
        </authorList>
    </citation>
    <scope>NUCLEOTIDE SEQUENCE [LARGE SCALE GENOMIC DNA]</scope>
    <source>
        <strain evidence="1 2">DAOM 194757</strain>
    </source>
</reference>
<comment type="caution">
    <text evidence="1">The sequence shown here is derived from an EMBL/GenBank/DDBJ whole genome shotgun (WGS) entry which is preliminary data.</text>
</comment>
<dbReference type="AlphaFoldDB" id="A0A397U855"/>
<keyword evidence="2" id="KW-1185">Reference proteome</keyword>
<dbReference type="Proteomes" id="UP000266673">
    <property type="component" value="Unassembled WGS sequence"/>
</dbReference>
<gene>
    <name evidence="1" type="ORF">C2G38_2225478</name>
</gene>
<evidence type="ECO:0000313" key="1">
    <source>
        <dbReference type="EMBL" id="RIB03306.1"/>
    </source>
</evidence>
<protein>
    <submittedName>
        <fullName evidence="1">Uncharacterized protein</fullName>
    </submittedName>
</protein>